<dbReference type="OrthoDB" id="595470at2"/>
<name>A0A2P7BLE9_9HYPH</name>
<dbReference type="Gene3D" id="3.30.2310.20">
    <property type="entry name" value="RelE-like"/>
    <property type="match status" value="1"/>
</dbReference>
<comment type="caution">
    <text evidence="3">The sequence shown here is derived from an EMBL/GenBank/DDBJ whole genome shotgun (WGS) entry which is preliminary data.</text>
</comment>
<dbReference type="Pfam" id="PF05016">
    <property type="entry name" value="ParE_toxin"/>
    <property type="match status" value="1"/>
</dbReference>
<reference evidence="4" key="1">
    <citation type="submission" date="2017-11" db="EMBL/GenBank/DDBJ databases">
        <authorList>
            <person name="Kuznetsova I."/>
            <person name="Sazanova A."/>
            <person name="Chirak E."/>
            <person name="Safronova V."/>
            <person name="Willems A."/>
        </authorList>
    </citation>
    <scope>NUCLEOTIDE SEQUENCE [LARGE SCALE GENOMIC DNA]</scope>
    <source>
        <strain evidence="4">CCBAU 03422</strain>
    </source>
</reference>
<evidence type="ECO:0000256" key="1">
    <source>
        <dbReference type="ARBA" id="ARBA00006226"/>
    </source>
</evidence>
<dbReference type="EMBL" id="PGGM01000001">
    <property type="protein sequence ID" value="PSH67296.1"/>
    <property type="molecule type" value="Genomic_DNA"/>
</dbReference>
<dbReference type="InterPro" id="IPR007712">
    <property type="entry name" value="RelE/ParE_toxin"/>
</dbReference>
<gene>
    <name evidence="3" type="ORF">CU103_02770</name>
</gene>
<evidence type="ECO:0000313" key="4">
    <source>
        <dbReference type="Proteomes" id="UP000241764"/>
    </source>
</evidence>
<proteinExistence type="inferred from homology"/>
<keyword evidence="4" id="KW-1185">Reference proteome</keyword>
<dbReference type="RefSeq" id="WP_106662361.1">
    <property type="nucleotide sequence ID" value="NZ_PGGM01000001.1"/>
</dbReference>
<keyword evidence="2" id="KW-1277">Toxin-antitoxin system</keyword>
<organism evidence="3 4">
    <name type="scientific">Phyllobacterium sophorae</name>
    <dbReference type="NCBI Taxonomy" id="1520277"/>
    <lineage>
        <taxon>Bacteria</taxon>
        <taxon>Pseudomonadati</taxon>
        <taxon>Pseudomonadota</taxon>
        <taxon>Alphaproteobacteria</taxon>
        <taxon>Hyphomicrobiales</taxon>
        <taxon>Phyllobacteriaceae</taxon>
        <taxon>Phyllobacterium</taxon>
    </lineage>
</organism>
<accession>A0A2P7BLE9</accession>
<evidence type="ECO:0000256" key="2">
    <source>
        <dbReference type="ARBA" id="ARBA00022649"/>
    </source>
</evidence>
<dbReference type="PANTHER" id="PTHR33755">
    <property type="entry name" value="TOXIN PARE1-RELATED"/>
    <property type="match status" value="1"/>
</dbReference>
<dbReference type="InterPro" id="IPR035093">
    <property type="entry name" value="RelE/ParE_toxin_dom_sf"/>
</dbReference>
<dbReference type="Proteomes" id="UP000241764">
    <property type="component" value="Unassembled WGS sequence"/>
</dbReference>
<dbReference type="InterPro" id="IPR051803">
    <property type="entry name" value="TA_system_RelE-like_toxin"/>
</dbReference>
<dbReference type="AlphaFoldDB" id="A0A2P7BLE9"/>
<comment type="similarity">
    <text evidence="1">Belongs to the RelE toxin family.</text>
</comment>
<protein>
    <submittedName>
        <fullName evidence="3">Type II toxin-antitoxin system RelE/ParE family toxin</fullName>
    </submittedName>
</protein>
<dbReference type="PANTHER" id="PTHR33755:SF6">
    <property type="entry name" value="PLASMID STABILIZATION SYSTEM PROTEIN"/>
    <property type="match status" value="1"/>
</dbReference>
<evidence type="ECO:0000313" key="3">
    <source>
        <dbReference type="EMBL" id="PSH67296.1"/>
    </source>
</evidence>
<sequence>MTRPVGWFRPALDDLKQQVSYIAADNPEAARRIADRIRDAGNDLGSFAKGRHGRVAGTYEKSVPRLPYIIDYSINLIHGRETVSIVRIIHTARDWPVDEWPSK</sequence>